<dbReference type="PANTHER" id="PTHR12493:SF0">
    <property type="entry name" value="CUE DOMAIN-CONTAINING PROTEIN 2"/>
    <property type="match status" value="1"/>
</dbReference>
<sequence length="298" mass="34264">MTNIEQHHDVVKESFFHFIRKHIPKADLSIVDEIVLSYVISILEEASQDPCFDVEGFIEMMSAYFNDFANIEPETVCAWIFELENQISNKNPNSKSESNNLSLNSLSLVDMIPEEKLRGRHSSESDREGMGHDSHKRTHRLSDSDGGSTEGCNYDLFAEQCDILQEMFPDSSFIEVKHCTLIANGDVDRATQILLHRQEAGQSLKGPSNNMLQANKPHQQVDEHELKNRIISKYSYVDKDREDSREYKPVAPKVEPKKMIRYRDNKIVSFKGERYTEVSRRGGEEETELKKPKKPICP</sequence>
<keyword evidence="5" id="KW-0833">Ubl conjugation pathway</keyword>
<dbReference type="EMBL" id="APCN01000888">
    <property type="status" value="NOT_ANNOTATED_CDS"/>
    <property type="molecule type" value="Genomic_DNA"/>
</dbReference>
<accession>A0A182HLA2</accession>
<comment type="similarity">
    <text evidence="3">Belongs to the CUEDC2 family.</text>
</comment>
<dbReference type="Proteomes" id="UP000075840">
    <property type="component" value="Unassembled WGS sequence"/>
</dbReference>
<evidence type="ECO:0008006" key="10">
    <source>
        <dbReference type="Google" id="ProtNLM"/>
    </source>
</evidence>
<name>A0A182HLA2_ANOAR</name>
<evidence type="ECO:0000256" key="5">
    <source>
        <dbReference type="ARBA" id="ARBA00022786"/>
    </source>
</evidence>
<dbReference type="GO" id="GO:0005737">
    <property type="term" value="C:cytoplasm"/>
    <property type="evidence" value="ECO:0007669"/>
    <property type="project" value="UniProtKB-SubCell"/>
</dbReference>
<dbReference type="AlphaFoldDB" id="A0A182HLA2"/>
<dbReference type="PANTHER" id="PTHR12493">
    <property type="entry name" value="CUE DOMAIN CONTAINING 2"/>
    <property type="match status" value="1"/>
</dbReference>
<feature type="region of interest" description="Disordered" evidence="7">
    <location>
        <begin position="274"/>
        <end position="298"/>
    </location>
</feature>
<dbReference type="EnsemblMetazoa" id="AARA002032-RA">
    <property type="protein sequence ID" value="AARA002032-PA"/>
    <property type="gene ID" value="AARA002032"/>
</dbReference>
<evidence type="ECO:0000313" key="8">
    <source>
        <dbReference type="EnsemblMetazoa" id="AARA002032-PA"/>
    </source>
</evidence>
<organism evidence="8 9">
    <name type="scientific">Anopheles arabiensis</name>
    <name type="common">Mosquito</name>
    <dbReference type="NCBI Taxonomy" id="7173"/>
    <lineage>
        <taxon>Eukaryota</taxon>
        <taxon>Metazoa</taxon>
        <taxon>Ecdysozoa</taxon>
        <taxon>Arthropoda</taxon>
        <taxon>Hexapoda</taxon>
        <taxon>Insecta</taxon>
        <taxon>Pterygota</taxon>
        <taxon>Neoptera</taxon>
        <taxon>Endopterygota</taxon>
        <taxon>Diptera</taxon>
        <taxon>Nematocera</taxon>
        <taxon>Culicoidea</taxon>
        <taxon>Culicidae</taxon>
        <taxon>Anophelinae</taxon>
        <taxon>Anopheles</taxon>
    </lineage>
</organism>
<evidence type="ECO:0000256" key="1">
    <source>
        <dbReference type="ARBA" id="ARBA00004123"/>
    </source>
</evidence>
<dbReference type="RefSeq" id="XP_040159349.1">
    <property type="nucleotide sequence ID" value="XM_040303415.1"/>
</dbReference>
<reference evidence="8" key="1">
    <citation type="submission" date="2022-08" db="UniProtKB">
        <authorList>
            <consortium name="EnsemblMetazoa"/>
        </authorList>
    </citation>
    <scope>IDENTIFICATION</scope>
    <source>
        <strain evidence="8">Dongola</strain>
    </source>
</reference>
<dbReference type="VEuPathDB" id="VectorBase:AARA002032"/>
<feature type="compositionally biased region" description="Basic and acidic residues" evidence="7">
    <location>
        <begin position="117"/>
        <end position="133"/>
    </location>
</feature>
<evidence type="ECO:0000256" key="4">
    <source>
        <dbReference type="ARBA" id="ARBA00022490"/>
    </source>
</evidence>
<feature type="compositionally biased region" description="Basic and acidic residues" evidence="7">
    <location>
        <begin position="274"/>
        <end position="290"/>
    </location>
</feature>
<evidence type="ECO:0000313" key="9">
    <source>
        <dbReference type="Proteomes" id="UP000075840"/>
    </source>
</evidence>
<dbReference type="KEGG" id="aara:120898075"/>
<evidence type="ECO:0000256" key="7">
    <source>
        <dbReference type="SAM" id="MobiDB-lite"/>
    </source>
</evidence>
<keyword evidence="4" id="KW-0963">Cytoplasm</keyword>
<keyword evidence="9" id="KW-1185">Reference proteome</keyword>
<dbReference type="VEuPathDB" id="VectorBase:AARA21_001409"/>
<evidence type="ECO:0000256" key="3">
    <source>
        <dbReference type="ARBA" id="ARBA00006106"/>
    </source>
</evidence>
<comment type="subcellular location">
    <subcellularLocation>
        <location evidence="2">Cytoplasm</location>
    </subcellularLocation>
    <subcellularLocation>
        <location evidence="1">Nucleus</location>
    </subcellularLocation>
</comment>
<evidence type="ECO:0000256" key="2">
    <source>
        <dbReference type="ARBA" id="ARBA00004496"/>
    </source>
</evidence>
<dbReference type="InterPro" id="IPR039805">
    <property type="entry name" value="CUE_CUED2"/>
</dbReference>
<dbReference type="GO" id="GO:0005634">
    <property type="term" value="C:nucleus"/>
    <property type="evidence" value="ECO:0007669"/>
    <property type="project" value="UniProtKB-SubCell"/>
</dbReference>
<keyword evidence="6" id="KW-0539">Nucleus</keyword>
<dbReference type="GeneID" id="120898075"/>
<protein>
    <recommendedName>
        <fullName evidence="10">CUE domain-containing protein</fullName>
    </recommendedName>
</protein>
<feature type="region of interest" description="Disordered" evidence="7">
    <location>
        <begin position="117"/>
        <end position="147"/>
    </location>
</feature>
<proteinExistence type="inferred from homology"/>
<dbReference type="CDD" id="cd14367">
    <property type="entry name" value="CUE_CUED2"/>
    <property type="match status" value="1"/>
</dbReference>
<evidence type="ECO:0000256" key="6">
    <source>
        <dbReference type="ARBA" id="ARBA00023242"/>
    </source>
</evidence>